<sequence>MQRRIFIKNSTLTVVSVSAFGALNWNGKNFEGDTPTTTDILGPFYRPGAPLRTNLRLSGSKGTPIVLRGKIFKEDGKTPINDAFVEIWHCDENEVYDNTSDDYNYRGGQRTKADGTYEFKSILPVPYKAVPTIETSWRPAHIHMRVSVPNQQDLITQIYFKGGKYVDTDKWASVPQAVNRTLTLRKNIAGESEIIFNVVMSKEIPLDKKVYDKITGLYDVGDNNFIEFTKSDDLLFMKQNGQLWASLKYIGNNTFEGGIGYPKATFVLQKDDTVKVSVVTEIPTLRTYNGIKYLKYN</sequence>
<dbReference type="PANTHER" id="PTHR33711:SF11">
    <property type="entry name" value="DIOXYGENASE"/>
    <property type="match status" value="1"/>
</dbReference>
<evidence type="ECO:0000256" key="3">
    <source>
        <dbReference type="ARBA" id="ARBA00023002"/>
    </source>
</evidence>
<dbReference type="Proteomes" id="UP001500936">
    <property type="component" value="Unassembled WGS sequence"/>
</dbReference>
<organism evidence="5 6">
    <name type="scientific">Nibrella viscosa</name>
    <dbReference type="NCBI Taxonomy" id="1084524"/>
    <lineage>
        <taxon>Bacteria</taxon>
        <taxon>Pseudomonadati</taxon>
        <taxon>Bacteroidota</taxon>
        <taxon>Cytophagia</taxon>
        <taxon>Cytophagales</taxon>
        <taxon>Spirosomataceae</taxon>
        <taxon>Nibrella</taxon>
    </lineage>
</organism>
<evidence type="ECO:0000313" key="5">
    <source>
        <dbReference type="EMBL" id="GAA4410501.1"/>
    </source>
</evidence>
<dbReference type="RefSeq" id="WP_345269184.1">
    <property type="nucleotide sequence ID" value="NZ_BAABHB010000007.1"/>
</dbReference>
<dbReference type="InterPro" id="IPR015889">
    <property type="entry name" value="Intradiol_dOase_core"/>
</dbReference>
<dbReference type="InterPro" id="IPR050770">
    <property type="entry name" value="Intradiol_RC_Dioxygenase"/>
</dbReference>
<evidence type="ECO:0000256" key="1">
    <source>
        <dbReference type="ARBA" id="ARBA00007825"/>
    </source>
</evidence>
<dbReference type="InterPro" id="IPR000627">
    <property type="entry name" value="Intradiol_dOase_C"/>
</dbReference>
<dbReference type="PANTHER" id="PTHR33711">
    <property type="entry name" value="DIOXYGENASE, PUTATIVE (AFU_ORTHOLOGUE AFUA_2G02910)-RELATED"/>
    <property type="match status" value="1"/>
</dbReference>
<keyword evidence="6" id="KW-1185">Reference proteome</keyword>
<evidence type="ECO:0000259" key="4">
    <source>
        <dbReference type="Pfam" id="PF00775"/>
    </source>
</evidence>
<accession>A0ABP8KM05</accession>
<evidence type="ECO:0000313" key="6">
    <source>
        <dbReference type="Proteomes" id="UP001500936"/>
    </source>
</evidence>
<keyword evidence="2" id="KW-0223">Dioxygenase</keyword>
<reference evidence="6" key="1">
    <citation type="journal article" date="2019" name="Int. J. Syst. Evol. Microbiol.">
        <title>The Global Catalogue of Microorganisms (GCM) 10K type strain sequencing project: providing services to taxonomists for standard genome sequencing and annotation.</title>
        <authorList>
            <consortium name="The Broad Institute Genomics Platform"/>
            <consortium name="The Broad Institute Genome Sequencing Center for Infectious Disease"/>
            <person name="Wu L."/>
            <person name="Ma J."/>
        </authorList>
    </citation>
    <scope>NUCLEOTIDE SEQUENCE [LARGE SCALE GENOMIC DNA]</scope>
    <source>
        <strain evidence="6">JCM 17925</strain>
    </source>
</reference>
<dbReference type="Gene3D" id="2.60.130.10">
    <property type="entry name" value="Aromatic compound dioxygenase"/>
    <property type="match status" value="1"/>
</dbReference>
<feature type="domain" description="Intradiol ring-cleavage dioxygenases" evidence="4">
    <location>
        <begin position="42"/>
        <end position="199"/>
    </location>
</feature>
<proteinExistence type="inferred from homology"/>
<comment type="similarity">
    <text evidence="1">Belongs to the intradiol ring-cleavage dioxygenase family.</text>
</comment>
<keyword evidence="3" id="KW-0560">Oxidoreductase</keyword>
<dbReference type="Pfam" id="PF00775">
    <property type="entry name" value="Dioxygenase_C"/>
    <property type="match status" value="1"/>
</dbReference>
<evidence type="ECO:0000256" key="2">
    <source>
        <dbReference type="ARBA" id="ARBA00022964"/>
    </source>
</evidence>
<dbReference type="EMBL" id="BAABHB010000007">
    <property type="protein sequence ID" value="GAA4410501.1"/>
    <property type="molecule type" value="Genomic_DNA"/>
</dbReference>
<name>A0ABP8KM05_9BACT</name>
<gene>
    <name evidence="5" type="ORF">GCM10023187_35180</name>
</gene>
<protein>
    <recommendedName>
        <fullName evidence="4">Intradiol ring-cleavage dioxygenases domain-containing protein</fullName>
    </recommendedName>
</protein>
<dbReference type="SUPFAM" id="SSF49482">
    <property type="entry name" value="Aromatic compound dioxygenase"/>
    <property type="match status" value="1"/>
</dbReference>
<comment type="caution">
    <text evidence="5">The sequence shown here is derived from an EMBL/GenBank/DDBJ whole genome shotgun (WGS) entry which is preliminary data.</text>
</comment>